<keyword evidence="3" id="KW-1185">Reference proteome</keyword>
<dbReference type="STRING" id="428993.SAMN06296058_2158"/>
<protein>
    <submittedName>
        <fullName evidence="2">Uncharacterized protein</fullName>
    </submittedName>
</protein>
<evidence type="ECO:0000313" key="2">
    <source>
        <dbReference type="EMBL" id="SKC72590.1"/>
    </source>
</evidence>
<dbReference type="RefSeq" id="WP_079724544.1">
    <property type="nucleotide sequence ID" value="NZ_BMCL01000001.1"/>
</dbReference>
<feature type="compositionally biased region" description="Basic and acidic residues" evidence="1">
    <location>
        <begin position="19"/>
        <end position="29"/>
    </location>
</feature>
<name>A0A1T5L9H0_9GAMM</name>
<gene>
    <name evidence="2" type="ORF">SAMN06296058_2158</name>
</gene>
<reference evidence="2 3" key="1">
    <citation type="submission" date="2017-02" db="EMBL/GenBank/DDBJ databases">
        <authorList>
            <person name="Peterson S.W."/>
        </authorList>
    </citation>
    <scope>NUCLEOTIDE SEQUENCE [LARGE SCALE GENOMIC DNA]</scope>
    <source>
        <strain evidence="2 3">P15</strain>
    </source>
</reference>
<proteinExistence type="predicted"/>
<dbReference type="AlphaFoldDB" id="A0A1T5L9H0"/>
<evidence type="ECO:0000313" key="3">
    <source>
        <dbReference type="Proteomes" id="UP000190341"/>
    </source>
</evidence>
<evidence type="ECO:0000256" key="1">
    <source>
        <dbReference type="SAM" id="MobiDB-lite"/>
    </source>
</evidence>
<organism evidence="2 3">
    <name type="scientific">Pseudoxanthomonas indica</name>
    <dbReference type="NCBI Taxonomy" id="428993"/>
    <lineage>
        <taxon>Bacteria</taxon>
        <taxon>Pseudomonadati</taxon>
        <taxon>Pseudomonadota</taxon>
        <taxon>Gammaproteobacteria</taxon>
        <taxon>Lysobacterales</taxon>
        <taxon>Lysobacteraceae</taxon>
        <taxon>Pseudoxanthomonas</taxon>
    </lineage>
</organism>
<dbReference type="Proteomes" id="UP000190341">
    <property type="component" value="Unassembled WGS sequence"/>
</dbReference>
<accession>A0A1T5L9H0</accession>
<sequence length="82" mass="9763">MHSLILLYDAQRFEREQAEQAPDLLERDGLQFSRRAGPRTPLRTDHDWNPVSVYAPDDLSEEEFQELYEQHRAGVEELHLHY</sequence>
<dbReference type="EMBL" id="FUZV01000002">
    <property type="protein sequence ID" value="SKC72590.1"/>
    <property type="molecule type" value="Genomic_DNA"/>
</dbReference>
<feature type="region of interest" description="Disordered" evidence="1">
    <location>
        <begin position="19"/>
        <end position="48"/>
    </location>
</feature>
<dbReference type="OrthoDB" id="5956032at2"/>